<dbReference type="PANTHER" id="PTHR12526:SF510">
    <property type="entry name" value="D-INOSITOL 3-PHOSPHATE GLYCOSYLTRANSFERASE"/>
    <property type="match status" value="1"/>
</dbReference>
<reference evidence="5" key="1">
    <citation type="submission" date="2023-03" db="EMBL/GenBank/DDBJ databases">
        <title>Classification of Bisgaard taxon 6 and taxon 10 as Exercitatus varius gen. nov., spec. nov.</title>
        <authorList>
            <person name="Christensen H."/>
        </authorList>
    </citation>
    <scope>NUCLEOTIDE SEQUENCE</scope>
    <source>
        <strain evidence="5">86116</strain>
    </source>
</reference>
<sequence length="355" mass="40795">MKVAINTLNFRRGGGVERYILDLINGFHRQNLRPRVYTCKAEPDLPENQWIDLIKANISLIPRKLRHRFLSTFVRKNRLDDEVIFSLFFLYCDIFVCGGNHQGYLNALNTKPNCYERLIKIPHEYKVLEECRLVIAHSQLMKDELVKFYGVPPQKIQVIYPPADTQKFVRPSAEQRQALRRKFGFADDEIIYLFPSTGHKRKGFELLKNFFNASDLPITLVVAGTPVENGRNVRSLGFRKDMPELYQAADFTIMASVYEPFGLVGLESVLSGTPIIFAENMACLEVFQNRFGFTFNRDDPNSLESAVRKSVDLVKSGQARIEDPKHCLNYDPELSTHINRLLEIAKTVKNSPALY</sequence>
<proteinExistence type="predicted"/>
<organism evidence="5 6">
    <name type="scientific">Exercitatus varius</name>
    <dbReference type="NCBI Taxonomy" id="67857"/>
    <lineage>
        <taxon>Bacteria</taxon>
        <taxon>Pseudomonadati</taxon>
        <taxon>Pseudomonadota</taxon>
        <taxon>Gammaproteobacteria</taxon>
        <taxon>Pasteurellales</taxon>
        <taxon>Pasteurellaceae</taxon>
        <taxon>Exercitatus</taxon>
    </lineage>
</organism>
<name>A0AAW6Q846_9PAST</name>
<evidence type="ECO:0000256" key="1">
    <source>
        <dbReference type="ARBA" id="ARBA00022676"/>
    </source>
</evidence>
<dbReference type="GO" id="GO:0016757">
    <property type="term" value="F:glycosyltransferase activity"/>
    <property type="evidence" value="ECO:0007669"/>
    <property type="project" value="UniProtKB-KW"/>
</dbReference>
<dbReference type="EMBL" id="JARQTW010000008">
    <property type="protein sequence ID" value="MDG2949675.1"/>
    <property type="molecule type" value="Genomic_DNA"/>
</dbReference>
<dbReference type="Pfam" id="PF13439">
    <property type="entry name" value="Glyco_transf_4"/>
    <property type="match status" value="1"/>
</dbReference>
<dbReference type="Proteomes" id="UP001214976">
    <property type="component" value="Unassembled WGS sequence"/>
</dbReference>
<evidence type="ECO:0000259" key="4">
    <source>
        <dbReference type="Pfam" id="PF13439"/>
    </source>
</evidence>
<dbReference type="Pfam" id="PF00534">
    <property type="entry name" value="Glycos_transf_1"/>
    <property type="match status" value="1"/>
</dbReference>
<dbReference type="PANTHER" id="PTHR12526">
    <property type="entry name" value="GLYCOSYLTRANSFERASE"/>
    <property type="match status" value="1"/>
</dbReference>
<gene>
    <name evidence="5" type="ORF">P7M15_03910</name>
</gene>
<dbReference type="SUPFAM" id="SSF53756">
    <property type="entry name" value="UDP-Glycosyltransferase/glycogen phosphorylase"/>
    <property type="match status" value="1"/>
</dbReference>
<dbReference type="AlphaFoldDB" id="A0AAW6Q846"/>
<feature type="domain" description="Glycosyltransferase subfamily 4-like N-terminal" evidence="4">
    <location>
        <begin position="14"/>
        <end position="166"/>
    </location>
</feature>
<evidence type="ECO:0000313" key="6">
    <source>
        <dbReference type="Proteomes" id="UP001214976"/>
    </source>
</evidence>
<protein>
    <submittedName>
        <fullName evidence="5">Glycosyltransferase family 4 protein</fullName>
    </submittedName>
</protein>
<dbReference type="Gene3D" id="3.40.50.2000">
    <property type="entry name" value="Glycogen Phosphorylase B"/>
    <property type="match status" value="2"/>
</dbReference>
<evidence type="ECO:0000259" key="3">
    <source>
        <dbReference type="Pfam" id="PF00534"/>
    </source>
</evidence>
<comment type="caution">
    <text evidence="5">The sequence shown here is derived from an EMBL/GenBank/DDBJ whole genome shotgun (WGS) entry which is preliminary data.</text>
</comment>
<accession>A0AAW6Q846</accession>
<dbReference type="InterPro" id="IPR001296">
    <property type="entry name" value="Glyco_trans_1"/>
</dbReference>
<dbReference type="RefSeq" id="WP_317476867.1">
    <property type="nucleotide sequence ID" value="NZ_JARQTW010000008.1"/>
</dbReference>
<evidence type="ECO:0000256" key="2">
    <source>
        <dbReference type="ARBA" id="ARBA00022679"/>
    </source>
</evidence>
<keyword evidence="2" id="KW-0808">Transferase</keyword>
<keyword evidence="1" id="KW-0328">Glycosyltransferase</keyword>
<evidence type="ECO:0000313" key="5">
    <source>
        <dbReference type="EMBL" id="MDG2949675.1"/>
    </source>
</evidence>
<dbReference type="InterPro" id="IPR028098">
    <property type="entry name" value="Glyco_trans_4-like_N"/>
</dbReference>
<dbReference type="CDD" id="cd03801">
    <property type="entry name" value="GT4_PimA-like"/>
    <property type="match status" value="1"/>
</dbReference>
<dbReference type="GO" id="GO:1901135">
    <property type="term" value="P:carbohydrate derivative metabolic process"/>
    <property type="evidence" value="ECO:0007669"/>
    <property type="project" value="UniProtKB-ARBA"/>
</dbReference>
<feature type="domain" description="Glycosyl transferase family 1" evidence="3">
    <location>
        <begin position="176"/>
        <end position="310"/>
    </location>
</feature>